<reference evidence="2 3" key="1">
    <citation type="submission" date="2015-09" db="EMBL/GenBank/DDBJ databases">
        <title>Trachymyrmex zeteki WGS genome.</title>
        <authorList>
            <person name="Nygaard S."/>
            <person name="Hu H."/>
            <person name="Boomsma J."/>
            <person name="Zhang G."/>
        </authorList>
    </citation>
    <scope>NUCLEOTIDE SEQUENCE [LARGE SCALE GENOMIC DNA]</scope>
    <source>
        <strain evidence="2">Tzet28-1</strain>
        <tissue evidence="2">Whole body</tissue>
    </source>
</reference>
<evidence type="ECO:0000313" key="2">
    <source>
        <dbReference type="EMBL" id="KYQ51228.1"/>
    </source>
</evidence>
<proteinExistence type="predicted"/>
<keyword evidence="3" id="KW-1185">Reference proteome</keyword>
<feature type="region of interest" description="Disordered" evidence="1">
    <location>
        <begin position="209"/>
        <end position="247"/>
    </location>
</feature>
<dbReference type="AlphaFoldDB" id="A0A151WTR6"/>
<organism evidence="2 3">
    <name type="scientific">Mycetomoellerius zeteki</name>
    <dbReference type="NCBI Taxonomy" id="64791"/>
    <lineage>
        <taxon>Eukaryota</taxon>
        <taxon>Metazoa</taxon>
        <taxon>Ecdysozoa</taxon>
        <taxon>Arthropoda</taxon>
        <taxon>Hexapoda</taxon>
        <taxon>Insecta</taxon>
        <taxon>Pterygota</taxon>
        <taxon>Neoptera</taxon>
        <taxon>Endopterygota</taxon>
        <taxon>Hymenoptera</taxon>
        <taxon>Apocrita</taxon>
        <taxon>Aculeata</taxon>
        <taxon>Formicoidea</taxon>
        <taxon>Formicidae</taxon>
        <taxon>Myrmicinae</taxon>
        <taxon>Mycetomoellerius</taxon>
    </lineage>
</organism>
<evidence type="ECO:0000256" key="1">
    <source>
        <dbReference type="SAM" id="MobiDB-lite"/>
    </source>
</evidence>
<gene>
    <name evidence="2" type="ORF">ALC60_09693</name>
</gene>
<accession>A0A151WTR6</accession>
<evidence type="ECO:0000313" key="3">
    <source>
        <dbReference type="Proteomes" id="UP000075809"/>
    </source>
</evidence>
<protein>
    <submittedName>
        <fullName evidence="2">Uncharacterized protein</fullName>
    </submittedName>
</protein>
<sequence length="247" mass="28587">MKVTADISVSPLTTIMSPRRNNLEHFTRDTRSLPVGPAHVMRGRDAIYSQDCGARLLDMKHDQAIHDWGSLTEHLEMNNIWQKDKHQWATGGNIFQRRRSFYLHRDNSSTRIPIYRHLHTSSVITADTDQVFYYRPTALKAPSVNGSSTKPQRHHQTSNVINRGHSSSYADVLACLIPSGEGFTAFRERCRRRCELARKLGVRYPVQVKREERKKEDSRRNKEGLPRTALREVSSEEERRLKSLPTR</sequence>
<dbReference type="EMBL" id="KQ982753">
    <property type="protein sequence ID" value="KYQ51228.1"/>
    <property type="molecule type" value="Genomic_DNA"/>
</dbReference>
<feature type="compositionally biased region" description="Basic and acidic residues" evidence="1">
    <location>
        <begin position="209"/>
        <end position="241"/>
    </location>
</feature>
<feature type="region of interest" description="Disordered" evidence="1">
    <location>
        <begin position="142"/>
        <end position="163"/>
    </location>
</feature>
<name>A0A151WTR6_9HYME</name>
<dbReference type="Proteomes" id="UP000075809">
    <property type="component" value="Unassembled WGS sequence"/>
</dbReference>